<name>A0A803N7X9_CHEQI</name>
<accession>A0A803N7X9</accession>
<dbReference type="InterPro" id="IPR022075">
    <property type="entry name" value="Symplekin_C"/>
</dbReference>
<dbReference type="Proteomes" id="UP000596660">
    <property type="component" value="Unplaced"/>
</dbReference>
<dbReference type="Pfam" id="PF11935">
    <property type="entry name" value="SYMPK_PTA1_N"/>
    <property type="match status" value="1"/>
</dbReference>
<dbReference type="InterPro" id="IPR011989">
    <property type="entry name" value="ARM-like"/>
</dbReference>
<dbReference type="OMA" id="LQINKCG"/>
<evidence type="ECO:0000313" key="4">
    <source>
        <dbReference type="EnsemblPlants" id="AUR62041883-RA:cds"/>
    </source>
</evidence>
<dbReference type="Gene3D" id="1.25.10.10">
    <property type="entry name" value="Leucine-rich Repeat Variant"/>
    <property type="match status" value="1"/>
</dbReference>
<dbReference type="Gramene" id="AUR62041883-RA">
    <property type="protein sequence ID" value="AUR62041883-RA:cds"/>
    <property type="gene ID" value="AUR62041883"/>
</dbReference>
<feature type="region of interest" description="Disordered" evidence="1">
    <location>
        <begin position="259"/>
        <end position="304"/>
    </location>
</feature>
<evidence type="ECO:0000259" key="3">
    <source>
        <dbReference type="Pfam" id="PF12295"/>
    </source>
</evidence>
<dbReference type="AlphaFoldDB" id="A0A803N7X9"/>
<dbReference type="EnsemblPlants" id="AUR62041883-RA">
    <property type="protein sequence ID" value="AUR62041883-RA:cds"/>
    <property type="gene ID" value="AUR62041883"/>
</dbReference>
<evidence type="ECO:0008006" key="6">
    <source>
        <dbReference type="Google" id="ProtNLM"/>
    </source>
</evidence>
<feature type="domain" description="Symplekin C-terminal" evidence="3">
    <location>
        <begin position="1035"/>
        <end position="1213"/>
    </location>
</feature>
<dbReference type="PANTHER" id="PTHR47184:SF3">
    <property type="entry name" value="PHOSPHATIDYLINOSITOL 3-AND 4-KINASE FAMILY PROTEIN-RELATED"/>
    <property type="match status" value="1"/>
</dbReference>
<organism evidence="4 5">
    <name type="scientific">Chenopodium quinoa</name>
    <name type="common">Quinoa</name>
    <dbReference type="NCBI Taxonomy" id="63459"/>
    <lineage>
        <taxon>Eukaryota</taxon>
        <taxon>Viridiplantae</taxon>
        <taxon>Streptophyta</taxon>
        <taxon>Embryophyta</taxon>
        <taxon>Tracheophyta</taxon>
        <taxon>Spermatophyta</taxon>
        <taxon>Magnoliopsida</taxon>
        <taxon>eudicotyledons</taxon>
        <taxon>Gunneridae</taxon>
        <taxon>Pentapetalae</taxon>
        <taxon>Caryophyllales</taxon>
        <taxon>Chenopodiaceae</taxon>
        <taxon>Chenopodioideae</taxon>
        <taxon>Atripliceae</taxon>
        <taxon>Chenopodium</taxon>
    </lineage>
</organism>
<evidence type="ECO:0000313" key="5">
    <source>
        <dbReference type="Proteomes" id="UP000596660"/>
    </source>
</evidence>
<feature type="region of interest" description="Disordered" evidence="1">
    <location>
        <begin position="1255"/>
        <end position="1279"/>
    </location>
</feature>
<reference evidence="4" key="2">
    <citation type="submission" date="2021-03" db="UniProtKB">
        <authorList>
            <consortium name="EnsemblPlants"/>
        </authorList>
    </citation>
    <scope>IDENTIFICATION</scope>
</reference>
<feature type="region of interest" description="Disordered" evidence="1">
    <location>
        <begin position="443"/>
        <end position="480"/>
    </location>
</feature>
<evidence type="ECO:0000256" key="1">
    <source>
        <dbReference type="SAM" id="MobiDB-lite"/>
    </source>
</evidence>
<evidence type="ECO:0000259" key="2">
    <source>
        <dbReference type="Pfam" id="PF11935"/>
    </source>
</evidence>
<keyword evidence="5" id="KW-1185">Reference proteome</keyword>
<feature type="compositionally biased region" description="Basic and acidic residues" evidence="1">
    <location>
        <begin position="463"/>
        <end position="479"/>
    </location>
</feature>
<reference evidence="4" key="1">
    <citation type="journal article" date="2017" name="Nature">
        <title>The genome of Chenopodium quinoa.</title>
        <authorList>
            <person name="Jarvis D.E."/>
            <person name="Ho Y.S."/>
            <person name="Lightfoot D.J."/>
            <person name="Schmoeckel S.M."/>
            <person name="Li B."/>
            <person name="Borm T.J.A."/>
            <person name="Ohyanagi H."/>
            <person name="Mineta K."/>
            <person name="Michell C.T."/>
            <person name="Saber N."/>
            <person name="Kharbatia N.M."/>
            <person name="Rupper R.R."/>
            <person name="Sharp A.R."/>
            <person name="Dally N."/>
            <person name="Boughton B.A."/>
            <person name="Woo Y.H."/>
            <person name="Gao G."/>
            <person name="Schijlen E.G.W.M."/>
            <person name="Guo X."/>
            <person name="Momin A.A."/>
            <person name="Negrao S."/>
            <person name="Al-Babili S."/>
            <person name="Gehring C."/>
            <person name="Roessner U."/>
            <person name="Jung C."/>
            <person name="Murphy K."/>
            <person name="Arold S.T."/>
            <person name="Gojobori T."/>
            <person name="van der Linden C.G."/>
            <person name="van Loo E.N."/>
            <person name="Jellen E.N."/>
            <person name="Maughan P.J."/>
            <person name="Tester M."/>
        </authorList>
    </citation>
    <scope>NUCLEOTIDE SEQUENCE [LARGE SCALE GENOMIC DNA]</scope>
    <source>
        <strain evidence="4">cv. PI 614886</strain>
    </source>
</reference>
<dbReference type="Pfam" id="PF12295">
    <property type="entry name" value="Symplekin_C"/>
    <property type="match status" value="1"/>
</dbReference>
<dbReference type="PANTHER" id="PTHR47184">
    <property type="entry name" value="PHOSPHATIDYLINOSITOL 3-AND 4-KINASE FAMILY PROTEIN-RELATED"/>
    <property type="match status" value="1"/>
</dbReference>
<protein>
    <recommendedName>
        <fullName evidence="6">Symplekin</fullName>
    </recommendedName>
</protein>
<dbReference type="InterPro" id="IPR032460">
    <property type="entry name" value="Symplekin/Pta1_N"/>
</dbReference>
<feature type="compositionally biased region" description="Basic and acidic residues" evidence="1">
    <location>
        <begin position="259"/>
        <end position="275"/>
    </location>
</feature>
<sequence length="1279" mass="141026">MEEVGLRVLEHSYMQVPALLAQLKDEDPGVACQAIVSGTKFFYSTLQELAQQFHRHDKVERWVEETWMQMIEFKDAVFSLVFEAAAVRTRLLALKFLETCILLFTPDAVNTNRLTSGGKEHRFNISWLANDHPVLDLAKLASEANRLFTSLLDMLRSSSSIPGPLTITIVNCLASIARKRTEHYGHILSALLDFHSKSETRSGHAASLQYSVRSALLGFLRCTHPVFIESRDRLVQELRSMNAGDAVDQVLRQVDKLMRNNERSSREARMVKEEQSSTQLPLSGDPIKRKLLPVDNEERDNDVEMPSKRLRYTSNGRSPDLVQIHGSADDNPVINGVPSEAPMVDNDVNPVEQMITVIAALLAEGERAAESLELLISQIHPDLLADIVITNMKHLPKTAPLPKQGALSSNAQNISAVSAAQITDSTSLPVLPPLSAQQGSIPAAVTFSTPPPDYSGSATLQVDSRRDPRRDPRRLDPRRVAVPSEAPLLPLAEEATHVSSILEGPAFVNRTTSLTSAPITEHISSHFVPDAEVDVKSSTLLVPENEVMPKEEEADESREILPSSDVNVLVNRALSPDHAVNESPITLTSFKIEPTDAACTSYIQESDEDSPPVSNTSACEETCEDLPEVPSYVYLTEKQRQTIKKLAVEQIVKSYKQLKDQEYCRTRNSLIARLVSWMEADDLVIVMVQQDIVLDYKDQQGHDLVMHILYHLHGLITTEGEQSPGAADLYEKFLLGVAKSLLDTLPASDKSFSRLLGEAPMLTDSIMRLLENLCCPDGSDMRGKDVRDDRVTQGLGAVWSLILGRPLNRLACLSIALKRVELTLSAVQVHKLNEVLSSPNMDHVCAVHSEDDTRAKAIRLVSNKLYQLNYVSETIEQYAKNMLLSAVDCTTDADASESISAGVVEETSISGPQIIDSGISHADSQAGASMSFPEAQRLVSLYFSLCTKKPGLLQLVFDVYARAGKIVKQAIHRHIPILLRALGSSYSQLLRIISDPPMGSENLLMLVLQILAEQTTPPPDLISTVKHLYETKLKDATILIPMLSSLSKNEVLPIFPRLVDLPLDKFQQALAHILQGSAHTGPALTPAEVLVAIHDIVPEKEKIALKKVTDACTACFEQRTVFTQHVLAKALNQMVDRTPLPLLFMRTVIQAIDAFPTLVEFVMEVLSKLVNRQIWRMPKLWVGFLKCVSQTQPHSFQVLLKLPAPQLENALNKYSNLRGPLASYSSQPSIKSSLPRISENVSSTLAVLGLASETHPTQPHLSTPLHTSDSSSVRGATST</sequence>
<proteinExistence type="predicted"/>
<feature type="domain" description="Symplekin/Pta1 N-terminal" evidence="2">
    <location>
        <begin position="27"/>
        <end position="242"/>
    </location>
</feature>